<reference evidence="1" key="1">
    <citation type="submission" date="2016-10" db="EMBL/GenBank/DDBJ databases">
        <title>Draft Genome Sequence of Nocardioides luteus Strain BAFB, an Alkane-Degrading Bacterium Isolated from JP-7 Polluted Soil.</title>
        <authorList>
            <person name="Brown L."/>
            <person name="Ruiz O.N."/>
            <person name="Gunasekera T."/>
        </authorList>
    </citation>
    <scope>NUCLEOTIDE SEQUENCE [LARGE SCALE GENOMIC DNA]</scope>
    <source>
        <strain evidence="1">BAFB</strain>
    </source>
</reference>
<dbReference type="OrthoDB" id="3778481at2"/>
<evidence type="ECO:0008006" key="3">
    <source>
        <dbReference type="Google" id="ProtNLM"/>
    </source>
</evidence>
<dbReference type="Proteomes" id="UP000033772">
    <property type="component" value="Unassembled WGS sequence"/>
</dbReference>
<sequence length="185" mass="18726">MPFLMTACGTDSTLLDTDALPQVDETVDGTMGAPGTGWCDALGYLETKLSSADEGTTGEQYVLENKDVVGATLFVPGGGSYPDAESMIAAIKEAVDECSADADQGDYGEATSEPISGLPDGAVGFTFTSKSSNPVEVGSIAFAETEDGRLVGVGVTHSGSGEASVKVADLLSTALERAADVNGKS</sequence>
<dbReference type="EMBL" id="JZDQ02000028">
    <property type="protein sequence ID" value="OIJ25174.1"/>
    <property type="molecule type" value="Genomic_DNA"/>
</dbReference>
<evidence type="ECO:0000313" key="1">
    <source>
        <dbReference type="EMBL" id="OIJ25174.1"/>
    </source>
</evidence>
<accession>A0A1J4N0S8</accession>
<dbReference type="AlphaFoldDB" id="A0A1J4N0S8"/>
<gene>
    <name evidence="1" type="ORF">UG56_019100</name>
</gene>
<evidence type="ECO:0000313" key="2">
    <source>
        <dbReference type="Proteomes" id="UP000033772"/>
    </source>
</evidence>
<protein>
    <recommendedName>
        <fullName evidence="3">PknH-like extracellular domain-containing protein</fullName>
    </recommendedName>
</protein>
<dbReference type="STRING" id="1844.UG56_019100"/>
<comment type="caution">
    <text evidence="1">The sequence shown here is derived from an EMBL/GenBank/DDBJ whole genome shotgun (WGS) entry which is preliminary data.</text>
</comment>
<keyword evidence="2" id="KW-1185">Reference proteome</keyword>
<proteinExistence type="predicted"/>
<organism evidence="1 2">
    <name type="scientific">Nocardioides luteus</name>
    <dbReference type="NCBI Taxonomy" id="1844"/>
    <lineage>
        <taxon>Bacteria</taxon>
        <taxon>Bacillati</taxon>
        <taxon>Actinomycetota</taxon>
        <taxon>Actinomycetes</taxon>
        <taxon>Propionibacteriales</taxon>
        <taxon>Nocardioidaceae</taxon>
        <taxon>Nocardioides</taxon>
    </lineage>
</organism>
<name>A0A1J4N0S8_9ACTN</name>
<dbReference type="RefSeq" id="WP_045550097.1">
    <property type="nucleotide sequence ID" value="NZ_JZDQ02000028.1"/>
</dbReference>